<protein>
    <submittedName>
        <fullName evidence="6">1-phosphofructokinase</fullName>
    </submittedName>
</protein>
<dbReference type="OrthoDB" id="9801219at2"/>
<keyword evidence="4 6" id="KW-0418">Kinase</keyword>
<dbReference type="PANTHER" id="PTHR46566:SF5">
    <property type="entry name" value="1-PHOSPHOFRUCTOKINASE"/>
    <property type="match status" value="1"/>
</dbReference>
<dbReference type="EMBL" id="CCSD01000054">
    <property type="protein sequence ID" value="CDZ88800.1"/>
    <property type="molecule type" value="Genomic_DNA"/>
</dbReference>
<keyword evidence="2" id="KW-0808">Transferase</keyword>
<accession>A0A098BKQ1</accession>
<dbReference type="SUPFAM" id="SSF53613">
    <property type="entry name" value="Ribokinase-like"/>
    <property type="match status" value="1"/>
</dbReference>
<dbReference type="Proteomes" id="UP000042997">
    <property type="component" value="Unassembled WGS sequence"/>
</dbReference>
<keyword evidence="3" id="KW-0547">Nucleotide-binding</keyword>
<dbReference type="PANTHER" id="PTHR46566">
    <property type="entry name" value="1-PHOSPHOFRUCTOKINASE-RELATED"/>
    <property type="match status" value="1"/>
</dbReference>
<dbReference type="InterPro" id="IPR029056">
    <property type="entry name" value="Ribokinase-like"/>
</dbReference>
<comment type="similarity">
    <text evidence="1">Belongs to the carbohydrate kinase PfkB family.</text>
</comment>
<dbReference type="NCBIfam" id="TIGR03168">
    <property type="entry name" value="1-PFK"/>
    <property type="match status" value="1"/>
</dbReference>
<dbReference type="GO" id="GO:0005524">
    <property type="term" value="F:ATP binding"/>
    <property type="evidence" value="ECO:0007669"/>
    <property type="project" value="UniProtKB-KW"/>
</dbReference>
<name>A0A098BKQ1_9NOCA</name>
<evidence type="ECO:0000256" key="2">
    <source>
        <dbReference type="ARBA" id="ARBA00022679"/>
    </source>
</evidence>
<evidence type="ECO:0000313" key="6">
    <source>
        <dbReference type="EMBL" id="CDZ88800.1"/>
    </source>
</evidence>
<dbReference type="AlphaFoldDB" id="A0A098BKQ1"/>
<proteinExistence type="inferred from homology"/>
<dbReference type="GO" id="GO:0008443">
    <property type="term" value="F:phosphofructokinase activity"/>
    <property type="evidence" value="ECO:0007669"/>
    <property type="project" value="TreeGrafter"/>
</dbReference>
<evidence type="ECO:0000256" key="1">
    <source>
        <dbReference type="ARBA" id="ARBA00010688"/>
    </source>
</evidence>
<evidence type="ECO:0000256" key="3">
    <source>
        <dbReference type="ARBA" id="ARBA00022741"/>
    </source>
</evidence>
<dbReference type="GO" id="GO:0005829">
    <property type="term" value="C:cytosol"/>
    <property type="evidence" value="ECO:0007669"/>
    <property type="project" value="TreeGrafter"/>
</dbReference>
<dbReference type="PROSITE" id="PS00584">
    <property type="entry name" value="PFKB_KINASES_2"/>
    <property type="match status" value="1"/>
</dbReference>
<dbReference type="Pfam" id="PF00294">
    <property type="entry name" value="PfkB"/>
    <property type="match status" value="1"/>
</dbReference>
<sequence>MIVTLTANPSLDRTVALTGPLVRGAVHRAAATRVDPGGKGVNVARVLRAAGRPVLAVLPGNTGDPLLTALDDHGIGYRAVPTGGPARSNITVAEPDGTTTKFNEPGPAYTQGTLESLRRTVVDAAAAAHWLVMSGSLPPGVPTDWYADLVRAVRAAVDGSACRIAVDTSESPLLALAAGFPDAAPDLLKPNSDELAQLTGADATTLESAAAAGDTEPVVAAGRRLVERGVGAVLATLGAAGAVLVTDEGAWHAVPGPVTARSTVGAGDSSLAGYLVAELAGLDPAERLRHAVAYGSAAVALPGTTLPGPDDVATGAVEVTPIRPRPLGTPSPVLPHPQ</sequence>
<dbReference type="CDD" id="cd01164">
    <property type="entry name" value="FruK_PfkB_like"/>
    <property type="match status" value="1"/>
</dbReference>
<dbReference type="eggNOG" id="COG1105">
    <property type="taxonomic scope" value="Bacteria"/>
</dbReference>
<evidence type="ECO:0000256" key="4">
    <source>
        <dbReference type="ARBA" id="ARBA00022777"/>
    </source>
</evidence>
<dbReference type="SMR" id="A0A098BKQ1"/>
<dbReference type="PIRSF" id="PIRSF000535">
    <property type="entry name" value="1PFK/6PFK/LacC"/>
    <property type="match status" value="1"/>
</dbReference>
<dbReference type="RefSeq" id="WP_040271897.1">
    <property type="nucleotide sequence ID" value="NZ_CP024315.1"/>
</dbReference>
<gene>
    <name evidence="6" type="ORF">RHRU231_430178</name>
</gene>
<dbReference type="KEGG" id="rrz:CS378_01780"/>
<organism evidence="6 7">
    <name type="scientific">Rhodococcus ruber</name>
    <dbReference type="NCBI Taxonomy" id="1830"/>
    <lineage>
        <taxon>Bacteria</taxon>
        <taxon>Bacillati</taxon>
        <taxon>Actinomycetota</taxon>
        <taxon>Actinomycetes</taxon>
        <taxon>Mycobacteriales</taxon>
        <taxon>Nocardiaceae</taxon>
        <taxon>Rhodococcus</taxon>
    </lineage>
</organism>
<dbReference type="InterPro" id="IPR017583">
    <property type="entry name" value="Tagatose/fructose_Pkinase"/>
</dbReference>
<keyword evidence="5" id="KW-0067">ATP-binding</keyword>
<dbReference type="InterPro" id="IPR002173">
    <property type="entry name" value="Carboh/pur_kinase_PfkB_CS"/>
</dbReference>
<dbReference type="GeneID" id="66835591"/>
<dbReference type="Gene3D" id="3.40.1190.20">
    <property type="match status" value="1"/>
</dbReference>
<dbReference type="InterPro" id="IPR011611">
    <property type="entry name" value="PfkB_dom"/>
</dbReference>
<evidence type="ECO:0000313" key="7">
    <source>
        <dbReference type="Proteomes" id="UP000042997"/>
    </source>
</evidence>
<evidence type="ECO:0000256" key="5">
    <source>
        <dbReference type="ARBA" id="ARBA00022840"/>
    </source>
</evidence>
<reference evidence="6 7" key="1">
    <citation type="journal article" date="2014" name="Genome Announc.">
        <title>Draft Genome Sequence of Propane- and Butane-Oxidizing Actinobacterium Rhodococcus ruber IEGM 231.</title>
        <authorList>
            <person name="Ivshina I.B."/>
            <person name="Kuyukina M.S."/>
            <person name="Krivoruchko A.V."/>
            <person name="Barbe V."/>
            <person name="Fischer C."/>
        </authorList>
    </citation>
    <scope>NUCLEOTIDE SEQUENCE [LARGE SCALE GENOMIC DNA]</scope>
</reference>